<evidence type="ECO:0000313" key="1">
    <source>
        <dbReference type="EMBL" id="KZT19290.1"/>
    </source>
</evidence>
<organism evidence="1 2">
    <name type="scientific">Neolentinus lepideus HHB14362 ss-1</name>
    <dbReference type="NCBI Taxonomy" id="1314782"/>
    <lineage>
        <taxon>Eukaryota</taxon>
        <taxon>Fungi</taxon>
        <taxon>Dikarya</taxon>
        <taxon>Basidiomycota</taxon>
        <taxon>Agaricomycotina</taxon>
        <taxon>Agaricomycetes</taxon>
        <taxon>Gloeophyllales</taxon>
        <taxon>Gloeophyllaceae</taxon>
        <taxon>Neolentinus</taxon>
    </lineage>
</organism>
<dbReference type="InParanoid" id="A0A165N7Y6"/>
<gene>
    <name evidence="1" type="ORF">NEOLEDRAFT_1142307</name>
</gene>
<dbReference type="Proteomes" id="UP000076761">
    <property type="component" value="Unassembled WGS sequence"/>
</dbReference>
<keyword evidence="2" id="KW-1185">Reference proteome</keyword>
<dbReference type="EMBL" id="KV425645">
    <property type="protein sequence ID" value="KZT19290.1"/>
    <property type="molecule type" value="Genomic_DNA"/>
</dbReference>
<protein>
    <submittedName>
        <fullName evidence="1">Uncharacterized protein</fullName>
    </submittedName>
</protein>
<reference evidence="1 2" key="1">
    <citation type="journal article" date="2016" name="Mol. Biol. Evol.">
        <title>Comparative Genomics of Early-Diverging Mushroom-Forming Fungi Provides Insights into the Origins of Lignocellulose Decay Capabilities.</title>
        <authorList>
            <person name="Nagy L.G."/>
            <person name="Riley R."/>
            <person name="Tritt A."/>
            <person name="Adam C."/>
            <person name="Daum C."/>
            <person name="Floudas D."/>
            <person name="Sun H."/>
            <person name="Yadav J.S."/>
            <person name="Pangilinan J."/>
            <person name="Larsson K.H."/>
            <person name="Matsuura K."/>
            <person name="Barry K."/>
            <person name="Labutti K."/>
            <person name="Kuo R."/>
            <person name="Ohm R.A."/>
            <person name="Bhattacharya S.S."/>
            <person name="Shirouzu T."/>
            <person name="Yoshinaga Y."/>
            <person name="Martin F.M."/>
            <person name="Grigoriev I.V."/>
            <person name="Hibbett D.S."/>
        </authorList>
    </citation>
    <scope>NUCLEOTIDE SEQUENCE [LARGE SCALE GENOMIC DNA]</scope>
    <source>
        <strain evidence="1 2">HHB14362 ss-1</strain>
    </source>
</reference>
<evidence type="ECO:0000313" key="2">
    <source>
        <dbReference type="Proteomes" id="UP000076761"/>
    </source>
</evidence>
<accession>A0A165N7Y6</accession>
<name>A0A165N7Y6_9AGAM</name>
<proteinExistence type="predicted"/>
<dbReference type="OrthoDB" id="10027013at2759"/>
<dbReference type="AlphaFoldDB" id="A0A165N7Y6"/>
<sequence length="56" mass="6604">MWGIVTETLTSYSEWVLGVDEWMIALTFKCTPDTLKGKLDYKVGSAENIYLWRRWT</sequence>